<gene>
    <name evidence="4" type="ORF">AVDCRST_MAG63-4034</name>
</gene>
<dbReference type="GO" id="GO:0046872">
    <property type="term" value="F:metal ion binding"/>
    <property type="evidence" value="ECO:0007669"/>
    <property type="project" value="UniProtKB-KW"/>
</dbReference>
<dbReference type="AlphaFoldDB" id="A0A6J4JT61"/>
<proteinExistence type="predicted"/>
<organism evidence="4">
    <name type="scientific">uncultured Armatimonadetes bacterium</name>
    <dbReference type="NCBI Taxonomy" id="157466"/>
    <lineage>
        <taxon>Bacteria</taxon>
        <taxon>Bacillati</taxon>
        <taxon>Armatimonadota</taxon>
        <taxon>environmental samples</taxon>
    </lineage>
</organism>
<dbReference type="EMBL" id="CADCTO010000557">
    <property type="protein sequence ID" value="CAA9286941.1"/>
    <property type="molecule type" value="Genomic_DNA"/>
</dbReference>
<sequence>MGLLTPDILVNHVADVTPEMLRARGIRAVVTDLDNTLVPWRGTDIAEEITAWLLALKDAGVAVCIASNTRHPSRLERLAEQMGILHVPGNASKPRRRGLRIALNLLNAGPTETAMVGDQLFTDVLAGNRLGLTTILVNPLTTREFIGTKLVSRTAERWILRGARKRASS</sequence>
<dbReference type="Pfam" id="PF00702">
    <property type="entry name" value="Hydrolase"/>
    <property type="match status" value="1"/>
</dbReference>
<accession>A0A6J4JT61</accession>
<dbReference type="PANTHER" id="PTHR46470:SF2">
    <property type="entry name" value="GLYCERALDEHYDE 3-PHOSPHATE PHOSPHATASE"/>
    <property type="match status" value="1"/>
</dbReference>
<keyword evidence="3" id="KW-0460">Magnesium</keyword>
<dbReference type="NCBIfam" id="TIGR01668">
    <property type="entry name" value="YqeG_hyp_ppase"/>
    <property type="match status" value="1"/>
</dbReference>
<dbReference type="InterPro" id="IPR023214">
    <property type="entry name" value="HAD_sf"/>
</dbReference>
<evidence type="ECO:0000256" key="1">
    <source>
        <dbReference type="ARBA" id="ARBA00022723"/>
    </source>
</evidence>
<keyword evidence="1" id="KW-0479">Metal-binding</keyword>
<reference evidence="4" key="1">
    <citation type="submission" date="2020-02" db="EMBL/GenBank/DDBJ databases">
        <authorList>
            <person name="Meier V. D."/>
        </authorList>
    </citation>
    <scope>NUCLEOTIDE SEQUENCE</scope>
    <source>
        <strain evidence="4">AVDCRST_MAG63</strain>
    </source>
</reference>
<protein>
    <submittedName>
        <fullName evidence="4">FIG001553: Hydrolase, HAD subfamily IIIA</fullName>
    </submittedName>
</protein>
<dbReference type="CDD" id="cd16416">
    <property type="entry name" value="HAD_BsYqeG-like"/>
    <property type="match status" value="1"/>
</dbReference>
<evidence type="ECO:0000256" key="3">
    <source>
        <dbReference type="ARBA" id="ARBA00022842"/>
    </source>
</evidence>
<dbReference type="InterPro" id="IPR036412">
    <property type="entry name" value="HAD-like_sf"/>
</dbReference>
<dbReference type="NCBIfam" id="TIGR01662">
    <property type="entry name" value="HAD-SF-IIIA"/>
    <property type="match status" value="1"/>
</dbReference>
<dbReference type="InterPro" id="IPR006549">
    <property type="entry name" value="HAD-SF_hydro_IIIA"/>
</dbReference>
<dbReference type="GO" id="GO:0008962">
    <property type="term" value="F:phosphatidylglycerophosphatase activity"/>
    <property type="evidence" value="ECO:0007669"/>
    <property type="project" value="InterPro"/>
</dbReference>
<keyword evidence="2 4" id="KW-0378">Hydrolase</keyword>
<dbReference type="PANTHER" id="PTHR46470">
    <property type="entry name" value="N-ACYLNEURAMINATE-9-PHOSPHATASE"/>
    <property type="match status" value="1"/>
</dbReference>
<dbReference type="InterPro" id="IPR010021">
    <property type="entry name" value="PGPP1/Gep4"/>
</dbReference>
<evidence type="ECO:0000313" key="4">
    <source>
        <dbReference type="EMBL" id="CAA9286941.1"/>
    </source>
</evidence>
<evidence type="ECO:0000256" key="2">
    <source>
        <dbReference type="ARBA" id="ARBA00022801"/>
    </source>
</evidence>
<dbReference type="InterPro" id="IPR051400">
    <property type="entry name" value="HAD-like_hydrolase"/>
</dbReference>
<dbReference type="SUPFAM" id="SSF56784">
    <property type="entry name" value="HAD-like"/>
    <property type="match status" value="1"/>
</dbReference>
<dbReference type="Gene3D" id="3.40.50.1000">
    <property type="entry name" value="HAD superfamily/HAD-like"/>
    <property type="match status" value="1"/>
</dbReference>
<name>A0A6J4JT61_9BACT</name>